<sequence>MARIKDIATQSGVSTATVSHVLNNTGRVGVETREKVLKVAAELNYKTNKIAKSLKTQRSYVIGVIVEDLTVFNTPEICDGINEFAEEKGYSISLVNLRLFKRIGTDFTKTDVLKEMIPKVIDQLMENQVEGIIYIGNHPRDVTEDIPPVSVPIVYTYCYTTREDDCSVNYDDKSAAYEATKYLIDLGHEKIGLISGLINSIPSHDRFYGYQTALAENEVLFDPGYIRTGDWKIDSGYEMTKELFTHPDPPTAIVALNDLMAAGAIKAIQEMGMSVPEDVSVIGFDNREFTAFYSPSITTMAIPLHEMGEKAMDVLFQFIHKTGSSEQPNGNVQLSCTLVKRESVKAR</sequence>
<evidence type="ECO:0000313" key="7">
    <source>
        <dbReference type="Proteomes" id="UP000831787"/>
    </source>
</evidence>
<dbReference type="PANTHER" id="PTHR30146">
    <property type="entry name" value="LACI-RELATED TRANSCRIPTIONAL REPRESSOR"/>
    <property type="match status" value="1"/>
</dbReference>
<dbReference type="SMART" id="SM00354">
    <property type="entry name" value="HTH_LACI"/>
    <property type="match status" value="1"/>
</dbReference>
<evidence type="ECO:0000256" key="1">
    <source>
        <dbReference type="ARBA" id="ARBA00022491"/>
    </source>
</evidence>
<reference evidence="6 7" key="1">
    <citation type="submission" date="2022-04" db="EMBL/GenBank/DDBJ databases">
        <title>Halobacillus sp. isolated from saltern.</title>
        <authorList>
            <person name="Won M."/>
            <person name="Lee C.-M."/>
            <person name="Woen H.-Y."/>
            <person name="Kwon S.-W."/>
        </authorList>
    </citation>
    <scope>NUCLEOTIDE SEQUENCE [LARGE SCALE GENOMIC DNA]</scope>
    <source>
        <strain evidence="6 7">SSBR10-3</strain>
    </source>
</reference>
<dbReference type="InterPro" id="IPR000843">
    <property type="entry name" value="HTH_LacI"/>
</dbReference>
<dbReference type="Gene3D" id="3.40.50.2300">
    <property type="match status" value="2"/>
</dbReference>
<organism evidence="6 7">
    <name type="scientific">Halobacillus salinarum</name>
    <dbReference type="NCBI Taxonomy" id="2932257"/>
    <lineage>
        <taxon>Bacteria</taxon>
        <taxon>Bacillati</taxon>
        <taxon>Bacillota</taxon>
        <taxon>Bacilli</taxon>
        <taxon>Bacillales</taxon>
        <taxon>Bacillaceae</taxon>
        <taxon>Halobacillus</taxon>
    </lineage>
</organism>
<name>A0ABY4EP82_9BACI</name>
<evidence type="ECO:0000256" key="2">
    <source>
        <dbReference type="ARBA" id="ARBA00023015"/>
    </source>
</evidence>
<dbReference type="InterPro" id="IPR046335">
    <property type="entry name" value="LacI/GalR-like_sensor"/>
</dbReference>
<dbReference type="EMBL" id="CP095073">
    <property type="protein sequence ID" value="UOQ45422.1"/>
    <property type="molecule type" value="Genomic_DNA"/>
</dbReference>
<dbReference type="Pfam" id="PF00356">
    <property type="entry name" value="LacI"/>
    <property type="match status" value="1"/>
</dbReference>
<dbReference type="CDD" id="cd01392">
    <property type="entry name" value="HTH_LacI"/>
    <property type="match status" value="1"/>
</dbReference>
<evidence type="ECO:0000256" key="3">
    <source>
        <dbReference type="ARBA" id="ARBA00023125"/>
    </source>
</evidence>
<keyword evidence="7" id="KW-1185">Reference proteome</keyword>
<gene>
    <name evidence="6" type="ORF">MUN89_05605</name>
</gene>
<feature type="domain" description="HTH lacI-type" evidence="5">
    <location>
        <begin position="2"/>
        <end position="56"/>
    </location>
</feature>
<dbReference type="Gene3D" id="1.10.260.40">
    <property type="entry name" value="lambda repressor-like DNA-binding domains"/>
    <property type="match status" value="1"/>
</dbReference>
<dbReference type="InterPro" id="IPR028082">
    <property type="entry name" value="Peripla_BP_I"/>
</dbReference>
<protein>
    <submittedName>
        <fullName evidence="6">LacI family DNA-binding transcriptional regulator</fullName>
    </submittedName>
</protein>
<keyword evidence="2" id="KW-0805">Transcription regulation</keyword>
<dbReference type="InterPro" id="IPR010982">
    <property type="entry name" value="Lambda_DNA-bd_dom_sf"/>
</dbReference>
<dbReference type="PANTHER" id="PTHR30146:SF148">
    <property type="entry name" value="HTH-TYPE TRANSCRIPTIONAL REPRESSOR PURR-RELATED"/>
    <property type="match status" value="1"/>
</dbReference>
<dbReference type="CDD" id="cd06288">
    <property type="entry name" value="PBP1_sucrose_transcription_regulator"/>
    <property type="match status" value="1"/>
</dbReference>
<proteinExistence type="predicted"/>
<dbReference type="PROSITE" id="PS00356">
    <property type="entry name" value="HTH_LACI_1"/>
    <property type="match status" value="1"/>
</dbReference>
<keyword evidence="1" id="KW-0678">Repressor</keyword>
<dbReference type="PROSITE" id="PS50932">
    <property type="entry name" value="HTH_LACI_2"/>
    <property type="match status" value="1"/>
</dbReference>
<dbReference type="GO" id="GO:0003677">
    <property type="term" value="F:DNA binding"/>
    <property type="evidence" value="ECO:0007669"/>
    <property type="project" value="UniProtKB-KW"/>
</dbReference>
<evidence type="ECO:0000313" key="6">
    <source>
        <dbReference type="EMBL" id="UOQ45422.1"/>
    </source>
</evidence>
<dbReference type="Pfam" id="PF13377">
    <property type="entry name" value="Peripla_BP_3"/>
    <property type="match status" value="1"/>
</dbReference>
<evidence type="ECO:0000259" key="5">
    <source>
        <dbReference type="PROSITE" id="PS50932"/>
    </source>
</evidence>
<keyword evidence="4" id="KW-0804">Transcription</keyword>
<dbReference type="SUPFAM" id="SSF47413">
    <property type="entry name" value="lambda repressor-like DNA-binding domains"/>
    <property type="match status" value="1"/>
</dbReference>
<keyword evidence="3 6" id="KW-0238">DNA-binding</keyword>
<dbReference type="RefSeq" id="WP_244712137.1">
    <property type="nucleotide sequence ID" value="NZ_CP095073.1"/>
</dbReference>
<dbReference type="SUPFAM" id="SSF53822">
    <property type="entry name" value="Periplasmic binding protein-like I"/>
    <property type="match status" value="1"/>
</dbReference>
<dbReference type="Proteomes" id="UP000831787">
    <property type="component" value="Chromosome"/>
</dbReference>
<accession>A0ABY4EP82</accession>
<evidence type="ECO:0000256" key="4">
    <source>
        <dbReference type="ARBA" id="ARBA00023163"/>
    </source>
</evidence>